<protein>
    <submittedName>
        <fullName evidence="3">Uncharacterized protein</fullName>
    </submittedName>
</protein>
<comment type="caution">
    <text evidence="3">The sequence shown here is derived from an EMBL/GenBank/DDBJ whole genome shotgun (WGS) entry which is preliminary data.</text>
</comment>
<feature type="compositionally biased region" description="Acidic residues" evidence="2">
    <location>
        <begin position="34"/>
        <end position="43"/>
    </location>
</feature>
<dbReference type="GO" id="GO:0030289">
    <property type="term" value="C:protein phosphatase 4 complex"/>
    <property type="evidence" value="ECO:0007669"/>
    <property type="project" value="InterPro"/>
</dbReference>
<evidence type="ECO:0000256" key="2">
    <source>
        <dbReference type="SAM" id="MobiDB-lite"/>
    </source>
</evidence>
<comment type="similarity">
    <text evidence="1">Belongs to the PPP4R2 family.</text>
</comment>
<evidence type="ECO:0000256" key="1">
    <source>
        <dbReference type="ARBA" id="ARBA00009207"/>
    </source>
</evidence>
<dbReference type="GO" id="GO:0019888">
    <property type="term" value="F:protein phosphatase regulator activity"/>
    <property type="evidence" value="ECO:0007669"/>
    <property type="project" value="InterPro"/>
</dbReference>
<dbReference type="GO" id="GO:0005737">
    <property type="term" value="C:cytoplasm"/>
    <property type="evidence" value="ECO:0007669"/>
    <property type="project" value="TreeGrafter"/>
</dbReference>
<name>A0A6A2Z2I2_HIBSY</name>
<evidence type="ECO:0000313" key="3">
    <source>
        <dbReference type="EMBL" id="KAE8685937.1"/>
    </source>
</evidence>
<dbReference type="PANTHER" id="PTHR16487">
    <property type="entry name" value="PPP4R2-RELATED PROTEIN"/>
    <property type="match status" value="1"/>
</dbReference>
<feature type="region of interest" description="Disordered" evidence="2">
    <location>
        <begin position="1"/>
        <end position="47"/>
    </location>
</feature>
<dbReference type="InterPro" id="IPR015267">
    <property type="entry name" value="PPP4R2"/>
</dbReference>
<dbReference type="EMBL" id="VEPZ02001227">
    <property type="protein sequence ID" value="KAE8685937.1"/>
    <property type="molecule type" value="Genomic_DNA"/>
</dbReference>
<keyword evidence="4" id="KW-1185">Reference proteome</keyword>
<evidence type="ECO:0000313" key="4">
    <source>
        <dbReference type="Proteomes" id="UP000436088"/>
    </source>
</evidence>
<dbReference type="Proteomes" id="UP000436088">
    <property type="component" value="Unassembled WGS sequence"/>
</dbReference>
<proteinExistence type="inferred from homology"/>
<organism evidence="3 4">
    <name type="scientific">Hibiscus syriacus</name>
    <name type="common">Rose of Sharon</name>
    <dbReference type="NCBI Taxonomy" id="106335"/>
    <lineage>
        <taxon>Eukaryota</taxon>
        <taxon>Viridiplantae</taxon>
        <taxon>Streptophyta</taxon>
        <taxon>Embryophyta</taxon>
        <taxon>Tracheophyta</taxon>
        <taxon>Spermatophyta</taxon>
        <taxon>Magnoliopsida</taxon>
        <taxon>eudicotyledons</taxon>
        <taxon>Gunneridae</taxon>
        <taxon>Pentapetalae</taxon>
        <taxon>rosids</taxon>
        <taxon>malvids</taxon>
        <taxon>Malvales</taxon>
        <taxon>Malvaceae</taxon>
        <taxon>Malvoideae</taxon>
        <taxon>Hibiscus</taxon>
    </lineage>
</organism>
<gene>
    <name evidence="3" type="ORF">F3Y22_tig00111088pilonHSYRG00172</name>
</gene>
<dbReference type="AlphaFoldDB" id="A0A6A2Z2I2"/>
<dbReference type="PANTHER" id="PTHR16487:SF0">
    <property type="entry name" value="PROTEIN PHOSPHATASE 4 REGULATORY SUBUNIT 2-RELATED"/>
    <property type="match status" value="1"/>
</dbReference>
<accession>A0A6A2Z2I2</accession>
<sequence>MEPSSVTGNSSSGNGLDQEHVLNHGGTDSNPEINGEEEQEPDEEQVRRTLQVLSEYPEAKMTIDEQNASLGETYLGLVTRLDEVIPLEDITGALSDGIRGVKFWIIELHCFIEGPPFTLQIICEIFCSTDLTCCKKHLSKTLKACPSTRKAGERDEIMTEADAGIEEMTIDMDAFQEIVGPSEANSIEWWTTLLYLCHNFEGTLGNKATMGHGIRSFGGTETNIFPGCVVVRL</sequence>
<reference evidence="3" key="1">
    <citation type="submission" date="2019-09" db="EMBL/GenBank/DDBJ databases">
        <title>Draft genome information of white flower Hibiscus syriacus.</title>
        <authorList>
            <person name="Kim Y.-M."/>
        </authorList>
    </citation>
    <scope>NUCLEOTIDE SEQUENCE [LARGE SCALE GENOMIC DNA]</scope>
    <source>
        <strain evidence="3">YM2019G1</strain>
    </source>
</reference>
<dbReference type="GO" id="GO:0005634">
    <property type="term" value="C:nucleus"/>
    <property type="evidence" value="ECO:0007669"/>
    <property type="project" value="TreeGrafter"/>
</dbReference>